<dbReference type="RefSeq" id="WP_188936900.1">
    <property type="nucleotide sequence ID" value="NZ_BMIA01000003.1"/>
</dbReference>
<proteinExistence type="predicted"/>
<dbReference type="EMBL" id="BMIA01000003">
    <property type="protein sequence ID" value="GGH47381.1"/>
    <property type="molecule type" value="Genomic_DNA"/>
</dbReference>
<accession>A0ABQ1Z2A5</accession>
<dbReference type="Pfam" id="PF01850">
    <property type="entry name" value="PIN"/>
    <property type="match status" value="1"/>
</dbReference>
<dbReference type="InterPro" id="IPR002716">
    <property type="entry name" value="PIN_dom"/>
</dbReference>
<keyword evidence="3" id="KW-1185">Reference proteome</keyword>
<feature type="domain" description="PIN" evidence="1">
    <location>
        <begin position="4"/>
        <end position="108"/>
    </location>
</feature>
<dbReference type="CDD" id="cd18738">
    <property type="entry name" value="PIN_VapC4-5_FitB-like"/>
    <property type="match status" value="1"/>
</dbReference>
<evidence type="ECO:0000313" key="2">
    <source>
        <dbReference type="EMBL" id="GGH47381.1"/>
    </source>
</evidence>
<protein>
    <recommendedName>
        <fullName evidence="1">PIN domain-containing protein</fullName>
    </recommendedName>
</protein>
<evidence type="ECO:0000259" key="1">
    <source>
        <dbReference type="Pfam" id="PF01850"/>
    </source>
</evidence>
<comment type="caution">
    <text evidence="2">The sequence shown here is derived from an EMBL/GenBank/DDBJ whole genome shotgun (WGS) entry which is preliminary data.</text>
</comment>
<sequence length="125" mass="14162">MGQYLIDTNIVSKYLSRLLPPEGERLLDAVIDSTPQLSVITQIELLSWKSEFENRIREFVNDSSVFALNTEVVEMCVKLRRGRKMRTPDAIIAATAIINDLTLLTDNEVDFIGISKLKLLNPNKL</sequence>
<organism evidence="2 3">
    <name type="scientific">Dyadobacter endophyticus</name>
    <dbReference type="NCBI Taxonomy" id="1749036"/>
    <lineage>
        <taxon>Bacteria</taxon>
        <taxon>Pseudomonadati</taxon>
        <taxon>Bacteroidota</taxon>
        <taxon>Cytophagia</taxon>
        <taxon>Cytophagales</taxon>
        <taxon>Spirosomataceae</taxon>
        <taxon>Dyadobacter</taxon>
    </lineage>
</organism>
<gene>
    <name evidence="2" type="ORF">GCM10007423_47830</name>
</gene>
<reference evidence="3" key="1">
    <citation type="journal article" date="2019" name="Int. J. Syst. Evol. Microbiol.">
        <title>The Global Catalogue of Microorganisms (GCM) 10K type strain sequencing project: providing services to taxonomists for standard genome sequencing and annotation.</title>
        <authorList>
            <consortium name="The Broad Institute Genomics Platform"/>
            <consortium name="The Broad Institute Genome Sequencing Center for Infectious Disease"/>
            <person name="Wu L."/>
            <person name="Ma J."/>
        </authorList>
    </citation>
    <scope>NUCLEOTIDE SEQUENCE [LARGE SCALE GENOMIC DNA]</scope>
    <source>
        <strain evidence="3">CGMCC 1.15288</strain>
    </source>
</reference>
<name>A0ABQ1Z2A5_9BACT</name>
<evidence type="ECO:0000313" key="3">
    <source>
        <dbReference type="Proteomes" id="UP000600214"/>
    </source>
</evidence>
<dbReference type="InterPro" id="IPR029060">
    <property type="entry name" value="PIN-like_dom_sf"/>
</dbReference>
<dbReference type="SUPFAM" id="SSF88723">
    <property type="entry name" value="PIN domain-like"/>
    <property type="match status" value="1"/>
</dbReference>
<dbReference type="Proteomes" id="UP000600214">
    <property type="component" value="Unassembled WGS sequence"/>
</dbReference>
<dbReference type="Gene3D" id="3.40.50.1010">
    <property type="entry name" value="5'-nuclease"/>
    <property type="match status" value="1"/>
</dbReference>